<sequence>MTFLILVSGLALFLAWNLGANDVANAMGTSVGSKALTLRQAIVLAGVLEFSGAVLFGRQVIATLMRGVVDLELFRPQPQLLLLGMVSVLLTCGLWLQVATWQGWPVASSHATVGAIAGMSCTAFGIRTVHWSVIGLISLTWILTPLLSGLMAALFYSVVKRNLLEHPHRLEEWLPWLSVVAWLIVGAVVLPQFSALTQGVPGGTLTVALVGAVIFTLYQWSRVDQDPEAAVEPRMGTFQVLSACMVAFAHGSNDVGNAVAPLVAIATLYTTGSIPSGDLSAPLWILILGGIGITAGLAISGRKVISTVGEQIIPLQTSSGFSAELATATTVLLSSRFGLPVSTTHALIGGVVGIGLVQDWRTIQLTTLRQIALAWLITIPISISLSALIFLGLQRLPL</sequence>
<evidence type="ECO:0000256" key="6">
    <source>
        <dbReference type="RuleBase" id="RU363058"/>
    </source>
</evidence>
<dbReference type="Pfam" id="PF01384">
    <property type="entry name" value="PHO4"/>
    <property type="match status" value="1"/>
</dbReference>
<dbReference type="EMBL" id="PQWO01000001">
    <property type="protein sequence ID" value="PZD75110.1"/>
    <property type="molecule type" value="Genomic_DNA"/>
</dbReference>
<dbReference type="PANTHER" id="PTHR11101:SF80">
    <property type="entry name" value="PHOSPHATE TRANSPORTER"/>
    <property type="match status" value="1"/>
</dbReference>
<dbReference type="GO" id="GO:0035435">
    <property type="term" value="P:phosphate ion transmembrane transport"/>
    <property type="evidence" value="ECO:0007669"/>
    <property type="project" value="TreeGrafter"/>
</dbReference>
<feature type="transmembrane region" description="Helical" evidence="6">
    <location>
        <begin position="202"/>
        <end position="220"/>
    </location>
</feature>
<dbReference type="InterPro" id="IPR001204">
    <property type="entry name" value="Phos_transporter"/>
</dbReference>
<dbReference type="PANTHER" id="PTHR11101">
    <property type="entry name" value="PHOSPHATE TRANSPORTER"/>
    <property type="match status" value="1"/>
</dbReference>
<comment type="similarity">
    <text evidence="6">Belongs to the inorganic phosphate transporter (PiT) (TC 2.A.20) family.</text>
</comment>
<organism evidence="7 8">
    <name type="scientific">Acaryochloris thomasi RCC1774</name>
    <dbReference type="NCBI Taxonomy" id="1764569"/>
    <lineage>
        <taxon>Bacteria</taxon>
        <taxon>Bacillati</taxon>
        <taxon>Cyanobacteriota</taxon>
        <taxon>Cyanophyceae</taxon>
        <taxon>Acaryochloridales</taxon>
        <taxon>Acaryochloridaceae</taxon>
        <taxon>Acaryochloris</taxon>
        <taxon>Acaryochloris thomasi</taxon>
    </lineage>
</organism>
<proteinExistence type="inferred from homology"/>
<reference evidence="7 8" key="1">
    <citation type="journal article" date="2018" name="Sci. Rep.">
        <title>A novel species of the marine cyanobacterium Acaryochloris with a unique pigment content and lifestyle.</title>
        <authorList>
            <person name="Partensky F."/>
            <person name="Six C."/>
            <person name="Ratin M."/>
            <person name="Garczarek L."/>
            <person name="Vaulot D."/>
            <person name="Probert I."/>
            <person name="Calteau A."/>
            <person name="Gourvil P."/>
            <person name="Marie D."/>
            <person name="Grebert T."/>
            <person name="Bouchier C."/>
            <person name="Le Panse S."/>
            <person name="Gachenot M."/>
            <person name="Rodriguez F."/>
            <person name="Garrido J.L."/>
        </authorList>
    </citation>
    <scope>NUCLEOTIDE SEQUENCE [LARGE SCALE GENOMIC DNA]</scope>
    <source>
        <strain evidence="7 8">RCC1774</strain>
    </source>
</reference>
<feature type="transmembrane region" description="Helical" evidence="6">
    <location>
        <begin position="281"/>
        <end position="299"/>
    </location>
</feature>
<keyword evidence="5 6" id="KW-0472">Membrane</keyword>
<evidence type="ECO:0000256" key="2">
    <source>
        <dbReference type="ARBA" id="ARBA00022448"/>
    </source>
</evidence>
<feature type="transmembrane region" description="Helical" evidence="6">
    <location>
        <begin position="371"/>
        <end position="393"/>
    </location>
</feature>
<dbReference type="GO" id="GO:0005315">
    <property type="term" value="F:phosphate transmembrane transporter activity"/>
    <property type="evidence" value="ECO:0007669"/>
    <property type="project" value="InterPro"/>
</dbReference>
<feature type="transmembrane region" description="Helical" evidence="6">
    <location>
        <begin position="80"/>
        <end position="98"/>
    </location>
</feature>
<evidence type="ECO:0000313" key="8">
    <source>
        <dbReference type="Proteomes" id="UP000248857"/>
    </source>
</evidence>
<dbReference type="Proteomes" id="UP000248857">
    <property type="component" value="Unassembled WGS sequence"/>
</dbReference>
<protein>
    <recommendedName>
        <fullName evidence="6">Phosphate transporter</fullName>
    </recommendedName>
</protein>
<feature type="transmembrane region" description="Helical" evidence="6">
    <location>
        <begin position="173"/>
        <end position="190"/>
    </location>
</feature>
<name>A0A2W1JP45_9CYAN</name>
<comment type="subcellular location">
    <subcellularLocation>
        <location evidence="1 6">Membrane</location>
        <topology evidence="1 6">Multi-pass membrane protein</topology>
    </subcellularLocation>
</comment>
<evidence type="ECO:0000256" key="1">
    <source>
        <dbReference type="ARBA" id="ARBA00004141"/>
    </source>
</evidence>
<keyword evidence="6" id="KW-0592">Phosphate transport</keyword>
<feature type="transmembrane region" description="Helical" evidence="6">
    <location>
        <begin position="133"/>
        <end position="158"/>
    </location>
</feature>
<evidence type="ECO:0000313" key="7">
    <source>
        <dbReference type="EMBL" id="PZD75110.1"/>
    </source>
</evidence>
<feature type="transmembrane region" description="Helical" evidence="6">
    <location>
        <begin position="104"/>
        <end position="126"/>
    </location>
</feature>
<keyword evidence="4 6" id="KW-1133">Transmembrane helix</keyword>
<accession>A0A2W1JP45</accession>
<keyword evidence="2 6" id="KW-0813">Transport</keyword>
<dbReference type="OrthoDB" id="9779554at2"/>
<evidence type="ECO:0000256" key="3">
    <source>
        <dbReference type="ARBA" id="ARBA00022692"/>
    </source>
</evidence>
<keyword evidence="3 6" id="KW-0812">Transmembrane</keyword>
<feature type="transmembrane region" description="Helical" evidence="6">
    <location>
        <begin position="36"/>
        <end position="56"/>
    </location>
</feature>
<evidence type="ECO:0000256" key="5">
    <source>
        <dbReference type="ARBA" id="ARBA00023136"/>
    </source>
</evidence>
<comment type="caution">
    <text evidence="7">The sequence shown here is derived from an EMBL/GenBank/DDBJ whole genome shotgun (WGS) entry which is preliminary data.</text>
</comment>
<dbReference type="RefSeq" id="WP_110984139.1">
    <property type="nucleotide sequence ID" value="NZ_CAWNWM010000001.1"/>
</dbReference>
<dbReference type="GO" id="GO:0016020">
    <property type="term" value="C:membrane"/>
    <property type="evidence" value="ECO:0007669"/>
    <property type="project" value="UniProtKB-SubCell"/>
</dbReference>
<keyword evidence="8" id="KW-1185">Reference proteome</keyword>
<evidence type="ECO:0000256" key="4">
    <source>
        <dbReference type="ARBA" id="ARBA00022989"/>
    </source>
</evidence>
<dbReference type="AlphaFoldDB" id="A0A2W1JP45"/>
<gene>
    <name evidence="7" type="primary">pitA_1</name>
    <name evidence="7" type="ORF">C1752_00151</name>
</gene>